<proteinExistence type="inferred from homology"/>
<dbReference type="SUPFAM" id="SSF53383">
    <property type="entry name" value="PLP-dependent transferases"/>
    <property type="match status" value="1"/>
</dbReference>
<dbReference type="GO" id="GO:0051536">
    <property type="term" value="F:iron-sulfur cluster binding"/>
    <property type="evidence" value="ECO:0007669"/>
    <property type="project" value="UniProtKB-KW"/>
</dbReference>
<dbReference type="InterPro" id="IPR015421">
    <property type="entry name" value="PyrdxlP-dep_Trfase_major"/>
</dbReference>
<evidence type="ECO:0000256" key="1">
    <source>
        <dbReference type="ARBA" id="ARBA00001933"/>
    </source>
</evidence>
<evidence type="ECO:0000256" key="2">
    <source>
        <dbReference type="ARBA" id="ARBA00006490"/>
    </source>
</evidence>
<dbReference type="InterPro" id="IPR000192">
    <property type="entry name" value="Aminotrans_V_dom"/>
</dbReference>
<evidence type="ECO:0000256" key="9">
    <source>
        <dbReference type="ARBA" id="ARBA00050776"/>
    </source>
</evidence>
<protein>
    <recommendedName>
        <fullName evidence="3">cysteine desulfurase</fullName>
        <ecNumber evidence="3">2.8.1.7</ecNumber>
    </recommendedName>
</protein>
<comment type="similarity">
    <text evidence="2">Belongs to the class-V pyridoxal-phosphate-dependent aminotransferase family. NifS/IscS subfamily.</text>
</comment>
<evidence type="ECO:0000256" key="10">
    <source>
        <dbReference type="RuleBase" id="RU004504"/>
    </source>
</evidence>
<keyword evidence="7" id="KW-0408">Iron</keyword>
<comment type="catalytic activity">
    <reaction evidence="9">
        <text>(sulfur carrier)-H + L-cysteine = (sulfur carrier)-SH + L-alanine</text>
        <dbReference type="Rhea" id="RHEA:43892"/>
        <dbReference type="Rhea" id="RHEA-COMP:14737"/>
        <dbReference type="Rhea" id="RHEA-COMP:14739"/>
        <dbReference type="ChEBI" id="CHEBI:29917"/>
        <dbReference type="ChEBI" id="CHEBI:35235"/>
        <dbReference type="ChEBI" id="CHEBI:57972"/>
        <dbReference type="ChEBI" id="CHEBI:64428"/>
        <dbReference type="EC" id="2.8.1.7"/>
    </reaction>
</comment>
<dbReference type="InterPro" id="IPR015422">
    <property type="entry name" value="PyrdxlP-dep_Trfase_small"/>
</dbReference>
<dbReference type="Gene3D" id="1.10.260.50">
    <property type="match status" value="1"/>
</dbReference>
<evidence type="ECO:0000256" key="4">
    <source>
        <dbReference type="ARBA" id="ARBA00022679"/>
    </source>
</evidence>
<dbReference type="InterPro" id="IPR016454">
    <property type="entry name" value="Cysteine_dSase"/>
</dbReference>
<keyword evidence="8" id="KW-0411">Iron-sulfur</keyword>
<evidence type="ECO:0000259" key="11">
    <source>
        <dbReference type="Pfam" id="PF00266"/>
    </source>
</evidence>
<name>A0A9D1TRJ9_9FIRM</name>
<accession>A0A9D1TRJ9</accession>
<dbReference type="PANTHER" id="PTHR11601">
    <property type="entry name" value="CYSTEINE DESULFURYLASE FAMILY MEMBER"/>
    <property type="match status" value="1"/>
</dbReference>
<evidence type="ECO:0000256" key="7">
    <source>
        <dbReference type="ARBA" id="ARBA00023004"/>
    </source>
</evidence>
<gene>
    <name evidence="12" type="ORF">H9892_04210</name>
</gene>
<evidence type="ECO:0000313" key="13">
    <source>
        <dbReference type="Proteomes" id="UP000823990"/>
    </source>
</evidence>
<comment type="cofactor">
    <cofactor evidence="1 10">
        <name>pyridoxal 5'-phosphate</name>
        <dbReference type="ChEBI" id="CHEBI:597326"/>
    </cofactor>
</comment>
<organism evidence="12 13">
    <name type="scientific">Candidatus Protoclostridium stercorigallinarum</name>
    <dbReference type="NCBI Taxonomy" id="2838741"/>
    <lineage>
        <taxon>Bacteria</taxon>
        <taxon>Bacillati</taxon>
        <taxon>Bacillota</taxon>
        <taxon>Clostridia</taxon>
        <taxon>Candidatus Protoclostridium</taxon>
    </lineage>
</organism>
<reference evidence="12" key="1">
    <citation type="journal article" date="2021" name="PeerJ">
        <title>Extensive microbial diversity within the chicken gut microbiome revealed by metagenomics and culture.</title>
        <authorList>
            <person name="Gilroy R."/>
            <person name="Ravi A."/>
            <person name="Getino M."/>
            <person name="Pursley I."/>
            <person name="Horton D.L."/>
            <person name="Alikhan N.F."/>
            <person name="Baker D."/>
            <person name="Gharbi K."/>
            <person name="Hall N."/>
            <person name="Watson M."/>
            <person name="Adriaenssens E.M."/>
            <person name="Foster-Nyarko E."/>
            <person name="Jarju S."/>
            <person name="Secka A."/>
            <person name="Antonio M."/>
            <person name="Oren A."/>
            <person name="Chaudhuri R.R."/>
            <person name="La Ragione R."/>
            <person name="Hildebrand F."/>
            <person name="Pallen M.J."/>
        </authorList>
    </citation>
    <scope>NUCLEOTIDE SEQUENCE</scope>
    <source>
        <strain evidence="12">12435</strain>
    </source>
</reference>
<dbReference type="InterPro" id="IPR020578">
    <property type="entry name" value="Aminotrans_V_PyrdxlP_BS"/>
</dbReference>
<evidence type="ECO:0000256" key="5">
    <source>
        <dbReference type="ARBA" id="ARBA00022723"/>
    </source>
</evidence>
<evidence type="ECO:0000256" key="6">
    <source>
        <dbReference type="ARBA" id="ARBA00022898"/>
    </source>
</evidence>
<dbReference type="PROSITE" id="PS00595">
    <property type="entry name" value="AA_TRANSFER_CLASS_5"/>
    <property type="match status" value="1"/>
</dbReference>
<keyword evidence="5" id="KW-0479">Metal-binding</keyword>
<evidence type="ECO:0000256" key="3">
    <source>
        <dbReference type="ARBA" id="ARBA00012239"/>
    </source>
</evidence>
<dbReference type="Proteomes" id="UP000823990">
    <property type="component" value="Unassembled WGS sequence"/>
</dbReference>
<dbReference type="InterPro" id="IPR015424">
    <property type="entry name" value="PyrdxlP-dep_Trfase"/>
</dbReference>
<dbReference type="GO" id="GO:0031071">
    <property type="term" value="F:cysteine desulfurase activity"/>
    <property type="evidence" value="ECO:0007669"/>
    <property type="project" value="UniProtKB-EC"/>
</dbReference>
<feature type="domain" description="Aminotransferase class V" evidence="11">
    <location>
        <begin position="4"/>
        <end position="358"/>
    </location>
</feature>
<evidence type="ECO:0000313" key="12">
    <source>
        <dbReference type="EMBL" id="HIW02524.1"/>
    </source>
</evidence>
<dbReference type="PIRSF" id="PIRSF005572">
    <property type="entry name" value="NifS"/>
    <property type="match status" value="1"/>
</dbReference>
<dbReference type="EC" id="2.8.1.7" evidence="3"/>
<evidence type="ECO:0000256" key="8">
    <source>
        <dbReference type="ARBA" id="ARBA00023014"/>
    </source>
</evidence>
<keyword evidence="4" id="KW-0808">Transferase</keyword>
<reference evidence="12" key="2">
    <citation type="submission" date="2021-04" db="EMBL/GenBank/DDBJ databases">
        <authorList>
            <person name="Gilroy R."/>
        </authorList>
    </citation>
    <scope>NUCLEOTIDE SEQUENCE</scope>
    <source>
        <strain evidence="12">12435</strain>
    </source>
</reference>
<dbReference type="GO" id="GO:0046872">
    <property type="term" value="F:metal ion binding"/>
    <property type="evidence" value="ECO:0007669"/>
    <property type="project" value="UniProtKB-KW"/>
</dbReference>
<dbReference type="Gene3D" id="3.40.640.10">
    <property type="entry name" value="Type I PLP-dependent aspartate aminotransferase-like (Major domain)"/>
    <property type="match status" value="1"/>
</dbReference>
<comment type="caution">
    <text evidence="12">The sequence shown here is derived from an EMBL/GenBank/DDBJ whole genome shotgun (WGS) entry which is preliminary data.</text>
</comment>
<dbReference type="Pfam" id="PF00266">
    <property type="entry name" value="Aminotran_5"/>
    <property type="match status" value="1"/>
</dbReference>
<dbReference type="AlphaFoldDB" id="A0A9D1TRJ9"/>
<dbReference type="Gene3D" id="3.90.1150.10">
    <property type="entry name" value="Aspartate Aminotransferase, domain 1"/>
    <property type="match status" value="1"/>
</dbReference>
<sequence length="377" mass="39769">MSYIYLDNAATTRVSERAAQTMLRFAREEFYNPSAGYAPALSVRRAITNAAGTIAGLLGAEAEEIVFTSCATESNCHAFACGIKNKKGNIVVGSGEHASVYECAMRLKSKGVEVRFAATDADGHVTPENVAAVTDENTAFVSVMHCSNETGTVNDIAGIAAAVRAVSPRATVHSDGVQAFCKVDTDVKKLGVDLYSVSAHKVGGPKGTGALYIRKGFNMPPFIVGGGQQGNRRSGTENVCGIASFAEAAAEYKKAAGAFDARSVAKIFTDRFSGRSDVRINGGGHTSGYVLSLSFLGLRGEIIAHGMEDNGILIGLGSACSTHVRSNRVLGAMGVPKEFAEGSVRISFCPSTTREEAEYAAATLEKVTNDLRERMRR</sequence>
<dbReference type="EMBL" id="DXHS01000069">
    <property type="protein sequence ID" value="HIW02524.1"/>
    <property type="molecule type" value="Genomic_DNA"/>
</dbReference>
<dbReference type="PANTHER" id="PTHR11601:SF34">
    <property type="entry name" value="CYSTEINE DESULFURASE"/>
    <property type="match status" value="1"/>
</dbReference>
<keyword evidence="6" id="KW-0663">Pyridoxal phosphate</keyword>